<dbReference type="GO" id="GO:0006935">
    <property type="term" value="P:chemotaxis"/>
    <property type="evidence" value="ECO:0007669"/>
    <property type="project" value="UniProtKB-UniRule"/>
</dbReference>
<proteinExistence type="inferred from homology"/>
<organism evidence="4 5">
    <name type="scientific">Treponema brennaborense (strain DSM 12168 / CIP 105900 / DD5/3)</name>
    <dbReference type="NCBI Taxonomy" id="906968"/>
    <lineage>
        <taxon>Bacteria</taxon>
        <taxon>Pseudomonadati</taxon>
        <taxon>Spirochaetota</taxon>
        <taxon>Spirochaetia</taxon>
        <taxon>Spirochaetales</taxon>
        <taxon>Treponemataceae</taxon>
        <taxon>Treponema</taxon>
    </lineage>
</organism>
<name>F4LKV1_TREBD</name>
<dbReference type="STRING" id="906968.Trebr_0108"/>
<reference evidence="5" key="1">
    <citation type="submission" date="2011-04" db="EMBL/GenBank/DDBJ databases">
        <title>The complete genome of Treponema brennaborense DSM 12168.</title>
        <authorList>
            <person name="Lucas S."/>
            <person name="Han J."/>
            <person name="Lapidus A."/>
            <person name="Bruce D."/>
            <person name="Goodwin L."/>
            <person name="Pitluck S."/>
            <person name="Peters L."/>
            <person name="Kyrpides N."/>
            <person name="Mavromatis K."/>
            <person name="Ivanova N."/>
            <person name="Mikhailova N."/>
            <person name="Pagani I."/>
            <person name="Teshima H."/>
            <person name="Detter J.C."/>
            <person name="Tapia R."/>
            <person name="Han C."/>
            <person name="Land M."/>
            <person name="Hauser L."/>
            <person name="Markowitz V."/>
            <person name="Cheng J.-F."/>
            <person name="Hugenholtz P."/>
            <person name="Woyke T."/>
            <person name="Wu D."/>
            <person name="Gronow S."/>
            <person name="Wellnitz S."/>
            <person name="Brambilla E."/>
            <person name="Klenk H.-P."/>
            <person name="Eisen J.A."/>
        </authorList>
    </citation>
    <scope>NUCLEOTIDE SEQUENCE [LARGE SCALE GENOMIC DNA]</scope>
    <source>
        <strain evidence="5">DSM 12168 / CIP 105900 / DD5/3</strain>
    </source>
</reference>
<dbReference type="CDD" id="cd16352">
    <property type="entry name" value="CheD"/>
    <property type="match status" value="1"/>
</dbReference>
<dbReference type="KEGG" id="tbe:Trebr_0108"/>
<dbReference type="OrthoDB" id="9807202at2"/>
<dbReference type="GO" id="GO:0050568">
    <property type="term" value="F:protein-glutamine glutaminase activity"/>
    <property type="evidence" value="ECO:0007669"/>
    <property type="project" value="UniProtKB-UniRule"/>
</dbReference>
<comment type="function">
    <text evidence="3">Probably deamidates glutamine residues to glutamate on methyl-accepting chemotaxis receptors (MCPs), playing an important role in chemotaxis.</text>
</comment>
<dbReference type="EC" id="3.5.1.44" evidence="3"/>
<evidence type="ECO:0000256" key="1">
    <source>
        <dbReference type="ARBA" id="ARBA00022500"/>
    </source>
</evidence>
<dbReference type="Gene3D" id="3.30.1330.200">
    <property type="match status" value="1"/>
</dbReference>
<sequence length="197" mass="22258">MNTYYDSQFGKKIVTIYPGEYFSGSGEEYISTVLGSCISIALYDQKLKIGGLNHFMLAYDGAGTREHDTLAGRFGEYAMELLMNDLIKKGANRKYLSAKVFGGSNVLCTKESTRIQVGEANINFAFSYLEREKIPVVASNVGGTQSRKIFYDPASSKIWLKHIHNTIHEIEYIKKQEAQYAAQVREKEQHTGDIVWF</sequence>
<keyword evidence="1 3" id="KW-0145">Chemotaxis</keyword>
<evidence type="ECO:0000256" key="2">
    <source>
        <dbReference type="ARBA" id="ARBA00022801"/>
    </source>
</evidence>
<dbReference type="SUPFAM" id="SSF64438">
    <property type="entry name" value="CNF1/YfiH-like putative cysteine hydrolases"/>
    <property type="match status" value="1"/>
</dbReference>
<comment type="catalytic activity">
    <reaction evidence="3">
        <text>L-glutaminyl-[protein] + H2O = L-glutamyl-[protein] + NH4(+)</text>
        <dbReference type="Rhea" id="RHEA:16441"/>
        <dbReference type="Rhea" id="RHEA-COMP:10207"/>
        <dbReference type="Rhea" id="RHEA-COMP:10208"/>
        <dbReference type="ChEBI" id="CHEBI:15377"/>
        <dbReference type="ChEBI" id="CHEBI:28938"/>
        <dbReference type="ChEBI" id="CHEBI:29973"/>
        <dbReference type="ChEBI" id="CHEBI:30011"/>
        <dbReference type="EC" id="3.5.1.44"/>
    </reaction>
</comment>
<dbReference type="InterPro" id="IPR038592">
    <property type="entry name" value="CheD-like_sf"/>
</dbReference>
<dbReference type="EMBL" id="CP002696">
    <property type="protein sequence ID" value="AEE15562.1"/>
    <property type="molecule type" value="Genomic_DNA"/>
</dbReference>
<evidence type="ECO:0000313" key="5">
    <source>
        <dbReference type="Proteomes" id="UP000006546"/>
    </source>
</evidence>
<accession>F4LKV1</accession>
<dbReference type="InterPro" id="IPR011324">
    <property type="entry name" value="Cytotoxic_necrot_fac-like_cat"/>
</dbReference>
<dbReference type="HAMAP" id="MF_01440">
    <property type="entry name" value="CheD"/>
    <property type="match status" value="1"/>
</dbReference>
<dbReference type="PANTHER" id="PTHR35147">
    <property type="entry name" value="CHEMORECEPTOR GLUTAMINE DEAMIDASE CHED-RELATED"/>
    <property type="match status" value="1"/>
</dbReference>
<evidence type="ECO:0000256" key="3">
    <source>
        <dbReference type="HAMAP-Rule" id="MF_01440"/>
    </source>
</evidence>
<dbReference type="eggNOG" id="COG1871">
    <property type="taxonomic scope" value="Bacteria"/>
</dbReference>
<dbReference type="Pfam" id="PF03975">
    <property type="entry name" value="CheD"/>
    <property type="match status" value="1"/>
</dbReference>
<protein>
    <recommendedName>
        <fullName evidence="3">Probable chemoreceptor glutamine deamidase CheD</fullName>
        <ecNumber evidence="3">3.5.1.44</ecNumber>
    </recommendedName>
</protein>
<dbReference type="InterPro" id="IPR005659">
    <property type="entry name" value="Chemorcpt_Glu_NH3ase_CheD"/>
</dbReference>
<keyword evidence="2 3" id="KW-0378">Hydrolase</keyword>
<comment type="similarity">
    <text evidence="3">Belongs to the CheD family.</text>
</comment>
<dbReference type="AlphaFoldDB" id="F4LKV1"/>
<dbReference type="PANTHER" id="PTHR35147:SF2">
    <property type="entry name" value="CHEMORECEPTOR GLUTAMINE DEAMIDASE CHED-RELATED"/>
    <property type="match status" value="1"/>
</dbReference>
<dbReference type="HOGENOM" id="CLU_087854_0_0_12"/>
<keyword evidence="5" id="KW-1185">Reference proteome</keyword>
<evidence type="ECO:0000313" key="4">
    <source>
        <dbReference type="EMBL" id="AEE15562.1"/>
    </source>
</evidence>
<dbReference type="Proteomes" id="UP000006546">
    <property type="component" value="Chromosome"/>
</dbReference>
<dbReference type="RefSeq" id="WP_013757282.1">
    <property type="nucleotide sequence ID" value="NC_015500.1"/>
</dbReference>
<gene>
    <name evidence="3" type="primary">cheD</name>
    <name evidence="4" type="ordered locus">Trebr_0108</name>
</gene>